<feature type="domain" description="RsgI N-terminal anti-sigma" evidence="3">
    <location>
        <begin position="3"/>
        <end position="50"/>
    </location>
</feature>
<feature type="compositionally biased region" description="Acidic residues" evidence="1">
    <location>
        <begin position="340"/>
        <end position="350"/>
    </location>
</feature>
<feature type="region of interest" description="Disordered" evidence="1">
    <location>
        <begin position="231"/>
        <end position="399"/>
    </location>
</feature>
<name>A0A6N3D0F8_CLOSY</name>
<keyword evidence="2" id="KW-0812">Transmembrane</keyword>
<feature type="compositionally biased region" description="Basic and acidic residues" evidence="1">
    <location>
        <begin position="231"/>
        <end position="242"/>
    </location>
</feature>
<dbReference type="Pfam" id="PF12791">
    <property type="entry name" value="RsgI_N"/>
    <property type="match status" value="1"/>
</dbReference>
<organism evidence="4">
    <name type="scientific">Clostridium symbiosum</name>
    <name type="common">Bacteroides symbiosus</name>
    <dbReference type="NCBI Taxonomy" id="1512"/>
    <lineage>
        <taxon>Bacteria</taxon>
        <taxon>Bacillati</taxon>
        <taxon>Bacillota</taxon>
        <taxon>Clostridia</taxon>
        <taxon>Lachnospirales</taxon>
        <taxon>Lachnospiraceae</taxon>
        <taxon>Otoolea</taxon>
    </lineage>
</organism>
<dbReference type="EMBL" id="CACRUA010000020">
    <property type="protein sequence ID" value="VYU21685.1"/>
    <property type="molecule type" value="Genomic_DNA"/>
</dbReference>
<keyword evidence="2" id="KW-0472">Membrane</keyword>
<feature type="compositionally biased region" description="Basic and acidic residues" evidence="1">
    <location>
        <begin position="298"/>
        <end position="319"/>
    </location>
</feature>
<gene>
    <name evidence="4" type="ORF">CSLFYP84_01609</name>
</gene>
<dbReference type="AlphaFoldDB" id="A0A6N3D0F8"/>
<dbReference type="InterPro" id="IPR024449">
    <property type="entry name" value="Anti-sigma_RsgI_N"/>
</dbReference>
<feature type="transmembrane region" description="Helical" evidence="2">
    <location>
        <begin position="67"/>
        <end position="87"/>
    </location>
</feature>
<sequence length="399" mass="43503">MYDKGIILDIKDKYCLAMTEKGAVIRIHKKQGMRVGDQIYILPEDLYQEEKTTRTVPFPIARMRRSFVKAAACAAAAFLLIFVSVFMGQEKAYAMVSAVGTGDVELELDKEYRIIRVKSYGASQDENQLNGLVGKRLEEAQPLLGSMAGSEGVIVGYALIKQGNPDEEAALASHLEFVFSGEAAVYLKGDARDVKNAKAKTVSLGIYMAQKAAENGNREPMDLLEYHQKFQEQKTHGDRPDSGDADDDDMKTDVTDSGDADDDDMKADASDSDDADDDDMKADAPDSDEKDDDDRDSDDARKDGPDGGDKKTDAGDKAKPVHIQPVRIPEDNKPESAGGTDEEQKEEADTDDSKVRSDSGSSGSNDEEDNSKDDKDSNEDDEDGGSENSDDDGDSEEED</sequence>
<proteinExistence type="predicted"/>
<dbReference type="PROSITE" id="PS51849">
    <property type="entry name" value="RSGI_N"/>
    <property type="match status" value="1"/>
</dbReference>
<protein>
    <recommendedName>
        <fullName evidence="3">RsgI N-terminal anti-sigma domain-containing protein</fullName>
    </recommendedName>
</protein>
<feature type="compositionally biased region" description="Acidic residues" evidence="1">
    <location>
        <begin position="365"/>
        <end position="399"/>
    </location>
</feature>
<feature type="compositionally biased region" description="Acidic residues" evidence="1">
    <location>
        <begin position="243"/>
        <end position="297"/>
    </location>
</feature>
<evidence type="ECO:0000256" key="1">
    <source>
        <dbReference type="SAM" id="MobiDB-lite"/>
    </source>
</evidence>
<evidence type="ECO:0000259" key="3">
    <source>
        <dbReference type="PROSITE" id="PS51849"/>
    </source>
</evidence>
<accession>A0A6N3D0F8</accession>
<reference evidence="4" key="1">
    <citation type="submission" date="2019-11" db="EMBL/GenBank/DDBJ databases">
        <authorList>
            <person name="Feng L."/>
        </authorList>
    </citation>
    <scope>NUCLEOTIDE SEQUENCE</scope>
    <source>
        <strain evidence="4">CsymbiosumLFYP84</strain>
    </source>
</reference>
<evidence type="ECO:0000256" key="2">
    <source>
        <dbReference type="SAM" id="Phobius"/>
    </source>
</evidence>
<keyword evidence="2" id="KW-1133">Transmembrane helix</keyword>
<evidence type="ECO:0000313" key="4">
    <source>
        <dbReference type="EMBL" id="VYU21685.1"/>
    </source>
</evidence>